<keyword evidence="4" id="KW-1185">Reference proteome</keyword>
<dbReference type="CDD" id="cd00519">
    <property type="entry name" value="Lipase_3"/>
    <property type="match status" value="1"/>
</dbReference>
<dbReference type="InterPro" id="IPR044819">
    <property type="entry name" value="OBL-like"/>
</dbReference>
<evidence type="ECO:0000313" key="3">
    <source>
        <dbReference type="EMBL" id="GAA5804134.1"/>
    </source>
</evidence>
<dbReference type="SUPFAM" id="SSF53474">
    <property type="entry name" value="alpha/beta-Hydrolases"/>
    <property type="match status" value="1"/>
</dbReference>
<dbReference type="Pfam" id="PF01764">
    <property type="entry name" value="Lipase_3"/>
    <property type="match status" value="1"/>
</dbReference>
<reference evidence="3 4" key="1">
    <citation type="submission" date="2024-04" db="EMBL/GenBank/DDBJ databases">
        <title>genome sequences of Mucor flavus KT1a and Helicostylum pulchrum KT1b strains isolation_sourced from the surface of a dry-aged beef.</title>
        <authorList>
            <person name="Toyotome T."/>
            <person name="Hosono M."/>
            <person name="Torimaru M."/>
            <person name="Fukuda K."/>
            <person name="Mikami N."/>
        </authorList>
    </citation>
    <scope>NUCLEOTIDE SEQUENCE [LARGE SCALE GENOMIC DNA]</scope>
    <source>
        <strain evidence="3 4">KT1b</strain>
    </source>
</reference>
<keyword evidence="1" id="KW-0472">Membrane</keyword>
<sequence>MKKNNLQLITEITLLLALIPAVIGYYADYKGRWIWSLLCYLLSVSILVTPIFLYTAIKSIQHCMPFVLRILVRISTRLTPIARFISQNKFLRPLINFIIRSQFFLWFMALLMSDQVIRTIMGRFTGQHASTLINVGDSRFFNTVHDELKDRSVADREQYQNPIKKTNTKDFKRPQYSLSVAHTLSVASKLAYEDVAVVKYELEQAGYDVENTFRPIGYKNVCAYVVEKDNDVMLVFRGTNPLNIQNYVTNIDAGLTEVSSANGYMGKVHKGFWDAMGATSSSDNLHDTSRLPSIQIDLNASLYQSISSAVFAIGRIMKLLTFNIFANVIDPIDASWSGYDSTIVRNQSMYCQAENLILEIFKNPALMDEGKKKNLYITGHSLGGALATVFLAKMIQCDSPLINYFGGLYTYGQPNIGDKDFGSSFSPEITCKIFNHTYNNDVVPRIPFWYSPPPGTLVFIDSSYKISIYPPNPKTHEPIPVRPISFIHLSGLLSKPVIRRLKFETTTRILFRVLLPFFISDHFPSDYSDALLTGDVEWIIVGEKEGGHQEKEEDYAGEKSKRYSLKIADEEEMYK</sequence>
<dbReference type="Proteomes" id="UP001476247">
    <property type="component" value="Unassembled WGS sequence"/>
</dbReference>
<dbReference type="InterPro" id="IPR002921">
    <property type="entry name" value="Fungal_lipase-type"/>
</dbReference>
<keyword evidence="1" id="KW-1133">Transmembrane helix</keyword>
<dbReference type="PANTHER" id="PTHR46086:SF3">
    <property type="entry name" value="TRIACYLGLYCEROL LIPASE OBL1"/>
    <property type="match status" value="1"/>
</dbReference>
<feature type="transmembrane region" description="Helical" evidence="1">
    <location>
        <begin position="97"/>
        <end position="117"/>
    </location>
</feature>
<dbReference type="EMBL" id="BAABUJ010000032">
    <property type="protein sequence ID" value="GAA5804134.1"/>
    <property type="molecule type" value="Genomic_DNA"/>
</dbReference>
<dbReference type="InterPro" id="IPR029058">
    <property type="entry name" value="AB_hydrolase_fold"/>
</dbReference>
<feature type="transmembrane region" description="Helical" evidence="1">
    <location>
        <begin position="33"/>
        <end position="54"/>
    </location>
</feature>
<protein>
    <recommendedName>
        <fullName evidence="2">Fungal lipase-type domain-containing protein</fullName>
    </recommendedName>
</protein>
<dbReference type="PANTHER" id="PTHR46086">
    <property type="entry name" value="ALPHA/BETA-HYDROLASES SUPERFAMILY PROTEIN"/>
    <property type="match status" value="1"/>
</dbReference>
<keyword evidence="1" id="KW-0812">Transmembrane</keyword>
<accession>A0ABP9YAZ4</accession>
<feature type="transmembrane region" description="Helical" evidence="1">
    <location>
        <begin position="7"/>
        <end position="27"/>
    </location>
</feature>
<dbReference type="Gene3D" id="3.40.50.1820">
    <property type="entry name" value="alpha/beta hydrolase"/>
    <property type="match status" value="1"/>
</dbReference>
<proteinExistence type="predicted"/>
<name>A0ABP9YAZ4_9FUNG</name>
<evidence type="ECO:0000259" key="2">
    <source>
        <dbReference type="Pfam" id="PF01764"/>
    </source>
</evidence>
<evidence type="ECO:0000256" key="1">
    <source>
        <dbReference type="SAM" id="Phobius"/>
    </source>
</evidence>
<organism evidence="3 4">
    <name type="scientific">Helicostylum pulchrum</name>
    <dbReference type="NCBI Taxonomy" id="562976"/>
    <lineage>
        <taxon>Eukaryota</taxon>
        <taxon>Fungi</taxon>
        <taxon>Fungi incertae sedis</taxon>
        <taxon>Mucoromycota</taxon>
        <taxon>Mucoromycotina</taxon>
        <taxon>Mucoromycetes</taxon>
        <taxon>Mucorales</taxon>
        <taxon>Mucorineae</taxon>
        <taxon>Mucoraceae</taxon>
        <taxon>Helicostylum</taxon>
    </lineage>
</organism>
<feature type="domain" description="Fungal lipase-type" evidence="2">
    <location>
        <begin position="352"/>
        <end position="449"/>
    </location>
</feature>
<comment type="caution">
    <text evidence="3">The sequence shown here is derived from an EMBL/GenBank/DDBJ whole genome shotgun (WGS) entry which is preliminary data.</text>
</comment>
<gene>
    <name evidence="3" type="ORF">HPULCUR_009620</name>
</gene>
<evidence type="ECO:0000313" key="4">
    <source>
        <dbReference type="Proteomes" id="UP001476247"/>
    </source>
</evidence>